<dbReference type="EMBL" id="PJRQ01000041">
    <property type="protein sequence ID" value="PLR08650.1"/>
    <property type="molecule type" value="Genomic_DNA"/>
</dbReference>
<feature type="transmembrane region" description="Helical" evidence="10">
    <location>
        <begin position="152"/>
        <end position="170"/>
    </location>
</feature>
<dbReference type="Pfam" id="PF06750">
    <property type="entry name" value="A24_N_bact"/>
    <property type="match status" value="1"/>
</dbReference>
<reference evidence="13 16" key="2">
    <citation type="submission" date="2018-01" db="EMBL/GenBank/DDBJ databases">
        <title>Complete genome sequence of Caulobacter flavus RHGG3.</title>
        <authorList>
            <person name="Yang E."/>
        </authorList>
    </citation>
    <scope>NUCLEOTIDE SEQUENCE [LARGE SCALE GENOMIC DNA]</scope>
    <source>
        <strain evidence="13 16">RHGG3</strain>
    </source>
</reference>
<dbReference type="InterPro" id="IPR000045">
    <property type="entry name" value="Prepilin_IV_endopep_pep"/>
</dbReference>
<keyword evidence="3" id="KW-1003">Cell membrane</keyword>
<dbReference type="GO" id="GO:0004190">
    <property type="term" value="F:aspartic-type endopeptidase activity"/>
    <property type="evidence" value="ECO:0007669"/>
    <property type="project" value="UniProtKB-EC"/>
</dbReference>
<dbReference type="PANTHER" id="PTHR30487">
    <property type="entry name" value="TYPE 4 PREPILIN-LIKE PROTEINS LEADER PEPTIDE-PROCESSING ENZYME"/>
    <property type="match status" value="1"/>
</dbReference>
<reference evidence="14 15" key="1">
    <citation type="submission" date="2017-12" db="EMBL/GenBank/DDBJ databases">
        <title>The genome sequence of Caulobacter flavus CGMCC1 15093.</title>
        <authorList>
            <person name="Gao J."/>
            <person name="Mao X."/>
            <person name="Sun J."/>
        </authorList>
    </citation>
    <scope>NUCLEOTIDE SEQUENCE [LARGE SCALE GENOMIC DNA]</scope>
    <source>
        <strain evidence="14 15">CGMCC1 15093</strain>
    </source>
</reference>
<evidence type="ECO:0000313" key="13">
    <source>
        <dbReference type="EMBL" id="AYV48634.1"/>
    </source>
</evidence>
<feature type="transmembrane region" description="Helical" evidence="10">
    <location>
        <begin position="124"/>
        <end position="145"/>
    </location>
</feature>
<keyword evidence="9" id="KW-0511">Multifunctional enzyme</keyword>
<dbReference type="EC" id="3.4.23.43" evidence="9"/>
<evidence type="ECO:0000313" key="15">
    <source>
        <dbReference type="Proteomes" id="UP000234483"/>
    </source>
</evidence>
<keyword evidence="9" id="KW-0489">Methyltransferase</keyword>
<sequence length="254" mass="26991">MQVSEIFWTLAAIVLGPFVGSFVGLLTLRLPAERPWAAGRSACDGCGRKLGPLDLLPILSFATLRGRCRSCGAAIPRRYLLLELACLGIGAWSAAAFAGPMALATAVFGWWLLLLAAIDGEHFWLPDMLTLPLGAAGFAVSILVLRESVWTPVLGSAVGFGALWLLAWIYERVRGRQGLGGGDPRLLGAIGAWTGWTALPSVVVWAGLAGISVALAQLILRRKVALDQRLPFGVFLAIGAWLTWLLGPLHGFLG</sequence>
<evidence type="ECO:0000259" key="12">
    <source>
        <dbReference type="Pfam" id="PF06750"/>
    </source>
</evidence>
<dbReference type="EC" id="2.1.1.-" evidence="9"/>
<keyword evidence="9" id="KW-0378">Hydrolase</keyword>
<comment type="subcellular location">
    <subcellularLocation>
        <location evidence="1">Cell inner membrane</location>
        <topology evidence="1">Multi-pass membrane protein</topology>
    </subcellularLocation>
    <subcellularLocation>
        <location evidence="9">Cell membrane</location>
        <topology evidence="9">Multi-pass membrane protein</topology>
    </subcellularLocation>
</comment>
<keyword evidence="16" id="KW-1185">Reference proteome</keyword>
<dbReference type="InterPro" id="IPR050882">
    <property type="entry name" value="Prepilin_peptidase/N-MTase"/>
</dbReference>
<dbReference type="InterPro" id="IPR010627">
    <property type="entry name" value="Prepilin_pept_A24_N"/>
</dbReference>
<feature type="domain" description="Prepilin type IV endopeptidase peptidase" evidence="11">
    <location>
        <begin position="107"/>
        <end position="214"/>
    </location>
</feature>
<keyword evidence="9" id="KW-0808">Transferase</keyword>
<evidence type="ECO:0000256" key="6">
    <source>
        <dbReference type="ARBA" id="ARBA00022989"/>
    </source>
</evidence>
<dbReference type="Proteomes" id="UP000234483">
    <property type="component" value="Unassembled WGS sequence"/>
</dbReference>
<dbReference type="Pfam" id="PF01478">
    <property type="entry name" value="Peptidase_A24"/>
    <property type="match status" value="1"/>
</dbReference>
<dbReference type="AlphaFoldDB" id="A0A2N5CNX3"/>
<keyword evidence="4" id="KW-0997">Cell inner membrane</keyword>
<comment type="similarity">
    <text evidence="2 8">Belongs to the peptidase A24 family.</text>
</comment>
<dbReference type="OrthoDB" id="9789291at2"/>
<comment type="catalytic activity">
    <reaction evidence="9">
        <text>Typically cleaves a -Gly-|-Phe- bond to release an N-terminal, basic peptide of 5-8 residues from type IV prepilin, and then N-methylates the new N-terminal amino group, the methyl donor being S-adenosyl-L-methionine.</text>
        <dbReference type="EC" id="3.4.23.43"/>
    </reaction>
</comment>
<keyword evidence="5 9" id="KW-0812">Transmembrane</keyword>
<evidence type="ECO:0000256" key="9">
    <source>
        <dbReference type="RuleBase" id="RU003794"/>
    </source>
</evidence>
<evidence type="ECO:0000256" key="10">
    <source>
        <dbReference type="SAM" id="Phobius"/>
    </source>
</evidence>
<organism evidence="14 15">
    <name type="scientific">Caulobacter flavus</name>
    <dbReference type="NCBI Taxonomy" id="1679497"/>
    <lineage>
        <taxon>Bacteria</taxon>
        <taxon>Pseudomonadati</taxon>
        <taxon>Pseudomonadota</taxon>
        <taxon>Alphaproteobacteria</taxon>
        <taxon>Caulobacterales</taxon>
        <taxon>Caulobacteraceae</taxon>
        <taxon>Caulobacter</taxon>
    </lineage>
</organism>
<feature type="transmembrane region" description="Helical" evidence="10">
    <location>
        <begin position="232"/>
        <end position="253"/>
    </location>
</feature>
<feature type="transmembrane region" description="Helical" evidence="10">
    <location>
        <begin position="190"/>
        <end position="220"/>
    </location>
</feature>
<evidence type="ECO:0000256" key="2">
    <source>
        <dbReference type="ARBA" id="ARBA00005801"/>
    </source>
</evidence>
<keyword evidence="7 10" id="KW-0472">Membrane</keyword>
<evidence type="ECO:0000256" key="3">
    <source>
        <dbReference type="ARBA" id="ARBA00022475"/>
    </source>
</evidence>
<dbReference type="GO" id="GO:0006465">
    <property type="term" value="P:signal peptide processing"/>
    <property type="evidence" value="ECO:0007669"/>
    <property type="project" value="TreeGrafter"/>
</dbReference>
<dbReference type="InterPro" id="IPR014032">
    <property type="entry name" value="Peptidase_A24A_bac"/>
</dbReference>
<dbReference type="GO" id="GO:0008168">
    <property type="term" value="F:methyltransferase activity"/>
    <property type="evidence" value="ECO:0007669"/>
    <property type="project" value="UniProtKB-KW"/>
</dbReference>
<feature type="domain" description="Prepilin peptidase A24 N-terminal" evidence="12">
    <location>
        <begin position="14"/>
        <end position="93"/>
    </location>
</feature>
<evidence type="ECO:0000313" key="16">
    <source>
        <dbReference type="Proteomes" id="UP000281192"/>
    </source>
</evidence>
<protein>
    <recommendedName>
        <fullName evidence="9">Prepilin leader peptidase/N-methyltransferase</fullName>
        <ecNumber evidence="9">2.1.1.-</ecNumber>
        <ecNumber evidence="9">3.4.23.43</ecNumber>
    </recommendedName>
</protein>
<dbReference type="KEGG" id="cfh:C1707_21545"/>
<comment type="function">
    <text evidence="9">Plays an essential role in type IV pili and type II pseudopili formation by proteolytically removing the leader sequence from substrate proteins and subsequently monomethylating the alpha-amino group of the newly exposed N-terminal phenylalanine.</text>
</comment>
<feature type="transmembrane region" description="Helical" evidence="10">
    <location>
        <begin position="79"/>
        <end position="112"/>
    </location>
</feature>
<dbReference type="Gene3D" id="1.20.120.1220">
    <property type="match status" value="1"/>
</dbReference>
<accession>A0A2N5CNX3</accession>
<dbReference type="Proteomes" id="UP000281192">
    <property type="component" value="Chromosome"/>
</dbReference>
<dbReference type="EMBL" id="CP026100">
    <property type="protein sequence ID" value="AYV48634.1"/>
    <property type="molecule type" value="Genomic_DNA"/>
</dbReference>
<keyword evidence="9" id="KW-0645">Protease</keyword>
<evidence type="ECO:0000256" key="7">
    <source>
        <dbReference type="ARBA" id="ARBA00023136"/>
    </source>
</evidence>
<dbReference type="GO" id="GO:0032259">
    <property type="term" value="P:methylation"/>
    <property type="evidence" value="ECO:0007669"/>
    <property type="project" value="UniProtKB-KW"/>
</dbReference>
<keyword evidence="6 10" id="KW-1133">Transmembrane helix</keyword>
<evidence type="ECO:0000256" key="1">
    <source>
        <dbReference type="ARBA" id="ARBA00004429"/>
    </source>
</evidence>
<evidence type="ECO:0000313" key="14">
    <source>
        <dbReference type="EMBL" id="PLR08650.1"/>
    </source>
</evidence>
<dbReference type="GO" id="GO:0005886">
    <property type="term" value="C:plasma membrane"/>
    <property type="evidence" value="ECO:0007669"/>
    <property type="project" value="UniProtKB-SubCell"/>
</dbReference>
<gene>
    <name evidence="13" type="ORF">C1707_21545</name>
    <name evidence="14" type="ORF">CFHF_19520</name>
</gene>
<feature type="transmembrane region" description="Helical" evidence="10">
    <location>
        <begin position="6"/>
        <end position="28"/>
    </location>
</feature>
<dbReference type="PRINTS" id="PR00864">
    <property type="entry name" value="PREPILNPTASE"/>
</dbReference>
<evidence type="ECO:0000256" key="5">
    <source>
        <dbReference type="ARBA" id="ARBA00022692"/>
    </source>
</evidence>
<name>A0A2N5CNX3_9CAUL</name>
<evidence type="ECO:0000256" key="4">
    <source>
        <dbReference type="ARBA" id="ARBA00022519"/>
    </source>
</evidence>
<evidence type="ECO:0000256" key="8">
    <source>
        <dbReference type="RuleBase" id="RU003793"/>
    </source>
</evidence>
<evidence type="ECO:0000259" key="11">
    <source>
        <dbReference type="Pfam" id="PF01478"/>
    </source>
</evidence>
<proteinExistence type="inferred from homology"/>
<dbReference type="PANTHER" id="PTHR30487:SF0">
    <property type="entry name" value="PREPILIN LEADER PEPTIDASE_N-METHYLTRANSFERASE-RELATED"/>
    <property type="match status" value="1"/>
</dbReference>
<dbReference type="RefSeq" id="WP_101714607.1">
    <property type="nucleotide sequence ID" value="NZ_CP026100.1"/>
</dbReference>